<keyword evidence="3" id="KW-1185">Reference proteome</keyword>
<reference evidence="2 3" key="1">
    <citation type="submission" date="2020-08" db="EMBL/GenBank/DDBJ databases">
        <title>Genome sequencing of Purple Non-Sulfur Bacteria from various extreme environments.</title>
        <authorList>
            <person name="Mayer M."/>
        </authorList>
    </citation>
    <scope>NUCLEOTIDE SEQUENCE [LARGE SCALE GENOMIC DNA]</scope>
    <source>
        <strain evidence="2 3">JA135</strain>
    </source>
</reference>
<evidence type="ECO:0008006" key="4">
    <source>
        <dbReference type="Google" id="ProtNLM"/>
    </source>
</evidence>
<dbReference type="PANTHER" id="PTHR38588:SF1">
    <property type="entry name" value="BLL0334 PROTEIN"/>
    <property type="match status" value="1"/>
</dbReference>
<keyword evidence="1" id="KW-0812">Transmembrane</keyword>
<gene>
    <name evidence="2" type="ORF">GGD88_000772</name>
</gene>
<evidence type="ECO:0000313" key="3">
    <source>
        <dbReference type="Proteomes" id="UP000555728"/>
    </source>
</evidence>
<proteinExistence type="predicted"/>
<dbReference type="EMBL" id="JACIGI010000004">
    <property type="protein sequence ID" value="MBB4285058.1"/>
    <property type="molecule type" value="Genomic_DNA"/>
</dbReference>
<organism evidence="2 3">
    <name type="scientific">Roseospira goensis</name>
    <dbReference type="NCBI Taxonomy" id="391922"/>
    <lineage>
        <taxon>Bacteria</taxon>
        <taxon>Pseudomonadati</taxon>
        <taxon>Pseudomonadota</taxon>
        <taxon>Alphaproteobacteria</taxon>
        <taxon>Rhodospirillales</taxon>
        <taxon>Rhodospirillaceae</taxon>
        <taxon>Roseospira</taxon>
    </lineage>
</organism>
<evidence type="ECO:0000313" key="2">
    <source>
        <dbReference type="EMBL" id="MBB4285058.1"/>
    </source>
</evidence>
<dbReference type="InterPro" id="IPR010419">
    <property type="entry name" value="CO_DH_gsu"/>
</dbReference>
<dbReference type="InterPro" id="IPR023393">
    <property type="entry name" value="START-like_dom_sf"/>
</dbReference>
<keyword evidence="1" id="KW-1133">Transmembrane helix</keyword>
<comment type="caution">
    <text evidence="2">The sequence shown here is derived from an EMBL/GenBank/DDBJ whole genome shotgun (WGS) entry which is preliminary data.</text>
</comment>
<dbReference type="RefSeq" id="WP_184431879.1">
    <property type="nucleotide sequence ID" value="NZ_JACIGI010000004.1"/>
</dbReference>
<dbReference type="SUPFAM" id="SSF55961">
    <property type="entry name" value="Bet v1-like"/>
    <property type="match status" value="1"/>
</dbReference>
<protein>
    <recommendedName>
        <fullName evidence="4">Carbon monoxide dehydrogenase subunit G</fullName>
    </recommendedName>
</protein>
<dbReference type="AlphaFoldDB" id="A0A7W6WK12"/>
<dbReference type="PANTHER" id="PTHR38588">
    <property type="entry name" value="BLL0334 PROTEIN"/>
    <property type="match status" value="1"/>
</dbReference>
<keyword evidence="1" id="KW-0472">Membrane</keyword>
<evidence type="ECO:0000256" key="1">
    <source>
        <dbReference type="SAM" id="Phobius"/>
    </source>
</evidence>
<dbReference type="CDD" id="cd05018">
    <property type="entry name" value="CoxG"/>
    <property type="match status" value="1"/>
</dbReference>
<dbReference type="Proteomes" id="UP000555728">
    <property type="component" value="Unassembled WGS sequence"/>
</dbReference>
<feature type="transmembrane region" description="Helical" evidence="1">
    <location>
        <begin position="193"/>
        <end position="212"/>
    </location>
</feature>
<sequence>MEFSGEYRIPASRPVVWDALNDPEVLKGCIDGCESLEKVSDTELKARVKAKVGPVSARFNGMVTLSEIQAPESYVISGQGQGGAAGFVKGSARVTLTEADGETATVLRYESTATVGGKLASVGGRLVQGVANKTADDFFRCLSERVGAPAPEAVAPGPAQPVGEAVPATLPPARVPPAEPPPPLRIPLGPRTITVAAGWSLLLLGGLLALLVV</sequence>
<dbReference type="Gene3D" id="3.30.530.20">
    <property type="match status" value="1"/>
</dbReference>
<dbReference type="Pfam" id="PF06240">
    <property type="entry name" value="COXG"/>
    <property type="match status" value="1"/>
</dbReference>
<accession>A0A7W6WK12</accession>
<name>A0A7W6WK12_9PROT</name>